<keyword evidence="3" id="KW-1185">Reference proteome</keyword>
<sequence>MVGSDHPFDERMGRLGSKGVLGHNLGLGARKRSDGVPLLKLTPSFDPYGWIRVLVHGLGFDRDFKGWMGEAWKRQLAGWFLGPSGRVLGQFFFSNRESRREDRNGGLGSSFRRTDGETREERRFGP</sequence>
<evidence type="ECO:0000313" key="3">
    <source>
        <dbReference type="Proteomes" id="UP001227230"/>
    </source>
</evidence>
<feature type="region of interest" description="Disordered" evidence="1">
    <location>
        <begin position="98"/>
        <end position="126"/>
    </location>
</feature>
<protein>
    <submittedName>
        <fullName evidence="2">Uncharacterized protein</fullName>
    </submittedName>
</protein>
<proteinExistence type="predicted"/>
<gene>
    <name evidence="2" type="ORF">VitviT2T_026786</name>
</gene>
<reference evidence="2 3" key="1">
    <citation type="journal article" date="2023" name="Hortic Res">
        <title>The complete reference genome for grapevine (Vitis vinifera L.) genetics and breeding.</title>
        <authorList>
            <person name="Shi X."/>
            <person name="Cao S."/>
            <person name="Wang X."/>
            <person name="Huang S."/>
            <person name="Wang Y."/>
            <person name="Liu Z."/>
            <person name="Liu W."/>
            <person name="Leng X."/>
            <person name="Peng Y."/>
            <person name="Wang N."/>
            <person name="Wang Y."/>
            <person name="Ma Z."/>
            <person name="Xu X."/>
            <person name="Zhang F."/>
            <person name="Xue H."/>
            <person name="Zhong H."/>
            <person name="Wang Y."/>
            <person name="Zhang K."/>
            <person name="Velt A."/>
            <person name="Avia K."/>
            <person name="Holtgrawe D."/>
            <person name="Grimplet J."/>
            <person name="Matus J.T."/>
            <person name="Ware D."/>
            <person name="Wu X."/>
            <person name="Wang H."/>
            <person name="Liu C."/>
            <person name="Fang Y."/>
            <person name="Rustenholz C."/>
            <person name="Cheng Z."/>
            <person name="Xiao H."/>
            <person name="Zhou Y."/>
        </authorList>
    </citation>
    <scope>NUCLEOTIDE SEQUENCE [LARGE SCALE GENOMIC DNA]</scope>
    <source>
        <strain evidence="3">cv. Pinot noir / PN40024</strain>
        <tissue evidence="2">Leaf</tissue>
    </source>
</reference>
<evidence type="ECO:0000313" key="2">
    <source>
        <dbReference type="EMBL" id="WKA09108.1"/>
    </source>
</evidence>
<accession>A0ABY9DMZ5</accession>
<name>A0ABY9DMZ5_VITVI</name>
<feature type="compositionally biased region" description="Basic and acidic residues" evidence="1">
    <location>
        <begin position="112"/>
        <end position="126"/>
    </location>
</feature>
<dbReference type="Proteomes" id="UP001227230">
    <property type="component" value="Chromosome 17"/>
</dbReference>
<organism evidence="2 3">
    <name type="scientific">Vitis vinifera</name>
    <name type="common">Grape</name>
    <dbReference type="NCBI Taxonomy" id="29760"/>
    <lineage>
        <taxon>Eukaryota</taxon>
        <taxon>Viridiplantae</taxon>
        <taxon>Streptophyta</taxon>
        <taxon>Embryophyta</taxon>
        <taxon>Tracheophyta</taxon>
        <taxon>Spermatophyta</taxon>
        <taxon>Magnoliopsida</taxon>
        <taxon>eudicotyledons</taxon>
        <taxon>Gunneridae</taxon>
        <taxon>Pentapetalae</taxon>
        <taxon>rosids</taxon>
        <taxon>Vitales</taxon>
        <taxon>Vitaceae</taxon>
        <taxon>Viteae</taxon>
        <taxon>Vitis</taxon>
    </lineage>
</organism>
<evidence type="ECO:0000256" key="1">
    <source>
        <dbReference type="SAM" id="MobiDB-lite"/>
    </source>
</evidence>
<dbReference type="EMBL" id="CP126664">
    <property type="protein sequence ID" value="WKA09108.1"/>
    <property type="molecule type" value="Genomic_DNA"/>
</dbReference>